<accession>A0A0D3I997</accession>
<dbReference type="AlphaFoldDB" id="A0A0D3I997"/>
<dbReference type="Pfam" id="PF03476">
    <property type="entry name" value="MOSC_N"/>
    <property type="match status" value="1"/>
</dbReference>
<reference evidence="2" key="2">
    <citation type="submission" date="2024-10" db="UniProtKB">
        <authorList>
            <consortium name="EnsemblProtists"/>
        </authorList>
    </citation>
    <scope>IDENTIFICATION</scope>
</reference>
<dbReference type="EnsemblProtists" id="EOD07832">
    <property type="protein sequence ID" value="EOD07832"/>
    <property type="gene ID" value="EMIHUDRAFT_249362"/>
</dbReference>
<dbReference type="STRING" id="2903.R1BEQ5"/>
<dbReference type="HOGENOM" id="CLU_1520607_0_0_1"/>
<evidence type="ECO:0000313" key="2">
    <source>
        <dbReference type="EnsemblProtists" id="EOD07832"/>
    </source>
</evidence>
<organism evidence="2 3">
    <name type="scientific">Emiliania huxleyi (strain CCMP1516)</name>
    <dbReference type="NCBI Taxonomy" id="280463"/>
    <lineage>
        <taxon>Eukaryota</taxon>
        <taxon>Haptista</taxon>
        <taxon>Haptophyta</taxon>
        <taxon>Prymnesiophyceae</taxon>
        <taxon>Isochrysidales</taxon>
        <taxon>Noelaerhabdaceae</taxon>
        <taxon>Emiliania</taxon>
    </lineage>
</organism>
<proteinExistence type="predicted"/>
<dbReference type="GeneID" id="17253983"/>
<dbReference type="OMA" id="ANDRRWM"/>
<dbReference type="PaxDb" id="2903-EOD07832"/>
<evidence type="ECO:0000259" key="1">
    <source>
        <dbReference type="Pfam" id="PF03476"/>
    </source>
</evidence>
<sequence length="177" mass="19173">MAASRAEVAALYIHPVKSCAPVQLDAASLDRLGFVDDRRLMVVSAEPLGGNHSFVTQRQEPRLCLVRAELSAEVVRLSAPGKPLLAVPLRPPHPQSELRVRVWSDTGLRAVDLGEAAAAWLSSFLGADEEPHRRVLERGPPVWDEEAVREAERAEARAEASSAAEEAAAVKEGARFI</sequence>
<dbReference type="eggNOG" id="KOG2142">
    <property type="taxonomic scope" value="Eukaryota"/>
</dbReference>
<dbReference type="SUPFAM" id="SSF141673">
    <property type="entry name" value="MOSC N-terminal domain-like"/>
    <property type="match status" value="1"/>
</dbReference>
<keyword evidence="3" id="KW-1185">Reference proteome</keyword>
<dbReference type="InterPro" id="IPR005303">
    <property type="entry name" value="MOCOS_middle"/>
</dbReference>
<protein>
    <recommendedName>
        <fullName evidence="1">Molybdenum cofactor sulfurase middle domain-containing protein</fullName>
    </recommendedName>
</protein>
<name>A0A0D3I997_EMIH1</name>
<feature type="domain" description="Molybdenum cofactor sulfurase middle" evidence="1">
    <location>
        <begin position="6"/>
        <end position="127"/>
    </location>
</feature>
<dbReference type="Proteomes" id="UP000013827">
    <property type="component" value="Unassembled WGS sequence"/>
</dbReference>
<evidence type="ECO:0000313" key="3">
    <source>
        <dbReference type="Proteomes" id="UP000013827"/>
    </source>
</evidence>
<reference evidence="3" key="1">
    <citation type="journal article" date="2013" name="Nature">
        <title>Pan genome of the phytoplankton Emiliania underpins its global distribution.</title>
        <authorList>
            <person name="Read B.A."/>
            <person name="Kegel J."/>
            <person name="Klute M.J."/>
            <person name="Kuo A."/>
            <person name="Lefebvre S.C."/>
            <person name="Maumus F."/>
            <person name="Mayer C."/>
            <person name="Miller J."/>
            <person name="Monier A."/>
            <person name="Salamov A."/>
            <person name="Young J."/>
            <person name="Aguilar M."/>
            <person name="Claverie J.M."/>
            <person name="Frickenhaus S."/>
            <person name="Gonzalez K."/>
            <person name="Herman E.K."/>
            <person name="Lin Y.C."/>
            <person name="Napier J."/>
            <person name="Ogata H."/>
            <person name="Sarno A.F."/>
            <person name="Shmutz J."/>
            <person name="Schroeder D."/>
            <person name="de Vargas C."/>
            <person name="Verret F."/>
            <person name="von Dassow P."/>
            <person name="Valentin K."/>
            <person name="Van de Peer Y."/>
            <person name="Wheeler G."/>
            <person name="Dacks J.B."/>
            <person name="Delwiche C.F."/>
            <person name="Dyhrman S.T."/>
            <person name="Glockner G."/>
            <person name="John U."/>
            <person name="Richards T."/>
            <person name="Worden A.Z."/>
            <person name="Zhang X."/>
            <person name="Grigoriev I.V."/>
            <person name="Allen A.E."/>
            <person name="Bidle K."/>
            <person name="Borodovsky M."/>
            <person name="Bowler C."/>
            <person name="Brownlee C."/>
            <person name="Cock J.M."/>
            <person name="Elias M."/>
            <person name="Gladyshev V.N."/>
            <person name="Groth M."/>
            <person name="Guda C."/>
            <person name="Hadaegh A."/>
            <person name="Iglesias-Rodriguez M.D."/>
            <person name="Jenkins J."/>
            <person name="Jones B.M."/>
            <person name="Lawson T."/>
            <person name="Leese F."/>
            <person name="Lindquist E."/>
            <person name="Lobanov A."/>
            <person name="Lomsadze A."/>
            <person name="Malik S.B."/>
            <person name="Marsh M.E."/>
            <person name="Mackinder L."/>
            <person name="Mock T."/>
            <person name="Mueller-Roeber B."/>
            <person name="Pagarete A."/>
            <person name="Parker M."/>
            <person name="Probert I."/>
            <person name="Quesneville H."/>
            <person name="Raines C."/>
            <person name="Rensing S.A."/>
            <person name="Riano-Pachon D.M."/>
            <person name="Richier S."/>
            <person name="Rokitta S."/>
            <person name="Shiraiwa Y."/>
            <person name="Soanes D.M."/>
            <person name="van der Giezen M."/>
            <person name="Wahlund T.M."/>
            <person name="Williams B."/>
            <person name="Wilson W."/>
            <person name="Wolfe G."/>
            <person name="Wurch L.L."/>
        </authorList>
    </citation>
    <scope>NUCLEOTIDE SEQUENCE</scope>
</reference>
<dbReference type="RefSeq" id="XP_005760261.1">
    <property type="nucleotide sequence ID" value="XM_005760204.1"/>
</dbReference>
<dbReference type="KEGG" id="ehx:EMIHUDRAFT_249362"/>